<dbReference type="EMBL" id="LIAX01000012">
    <property type="protein sequence ID" value="KRO33710.1"/>
    <property type="molecule type" value="Genomic_DNA"/>
</dbReference>
<comment type="pathway">
    <text evidence="1">Cofactor biosynthesis; molybdopterin biosynthesis.</text>
</comment>
<dbReference type="Proteomes" id="UP000054017">
    <property type="component" value="Unassembled WGS sequence"/>
</dbReference>
<evidence type="ECO:0000313" key="4">
    <source>
        <dbReference type="EMBL" id="KRO33710.1"/>
    </source>
</evidence>
<feature type="domain" description="MoaB/Mog" evidence="2">
    <location>
        <begin position="80"/>
        <end position="218"/>
    </location>
</feature>
<evidence type="ECO:0000313" key="5">
    <source>
        <dbReference type="Proteomes" id="UP000054017"/>
    </source>
</evidence>
<protein>
    <recommendedName>
        <fullName evidence="1">Molybdopterin molybdenumtransferase</fullName>
        <ecNumber evidence="1">2.10.1.1</ecNumber>
    </recommendedName>
</protein>
<proteinExistence type="inferred from homology"/>
<dbReference type="PANTHER" id="PTHR10192:SF5">
    <property type="entry name" value="GEPHYRIN"/>
    <property type="match status" value="1"/>
</dbReference>
<name>A0A0R2P6U5_9ACTN</name>
<gene>
    <name evidence="4" type="ORF">ABR65_04210</name>
</gene>
<dbReference type="AlphaFoldDB" id="A0A0R2P6U5"/>
<dbReference type="GO" id="GO:0061599">
    <property type="term" value="F:molybdopterin molybdotransferase activity"/>
    <property type="evidence" value="ECO:0007669"/>
    <property type="project" value="UniProtKB-UniRule"/>
</dbReference>
<dbReference type="Pfam" id="PF03454">
    <property type="entry name" value="MoeA_C"/>
    <property type="match status" value="1"/>
</dbReference>
<accession>A0A0R2P6U5</accession>
<dbReference type="GO" id="GO:0006777">
    <property type="term" value="P:Mo-molybdopterin cofactor biosynthetic process"/>
    <property type="evidence" value="ECO:0007669"/>
    <property type="project" value="UniProtKB-UniRule"/>
</dbReference>
<dbReference type="SUPFAM" id="SSF53218">
    <property type="entry name" value="Molybdenum cofactor biosynthesis proteins"/>
    <property type="match status" value="1"/>
</dbReference>
<keyword evidence="1" id="KW-0501">Molybdenum cofactor biosynthesis</keyword>
<dbReference type="GO" id="GO:0046872">
    <property type="term" value="F:metal ion binding"/>
    <property type="evidence" value="ECO:0007669"/>
    <property type="project" value="UniProtKB-UniRule"/>
</dbReference>
<keyword evidence="1" id="KW-0808">Transferase</keyword>
<dbReference type="InterPro" id="IPR038987">
    <property type="entry name" value="MoeA-like"/>
</dbReference>
<evidence type="ECO:0000259" key="2">
    <source>
        <dbReference type="Pfam" id="PF00994"/>
    </source>
</evidence>
<dbReference type="InterPro" id="IPR036688">
    <property type="entry name" value="MoeA_C_domain_IV_sf"/>
</dbReference>
<feature type="domain" description="MoeA C-terminal" evidence="3">
    <location>
        <begin position="232"/>
        <end position="302"/>
    </location>
</feature>
<dbReference type="Pfam" id="PF00994">
    <property type="entry name" value="MoCF_biosynth"/>
    <property type="match status" value="1"/>
</dbReference>
<evidence type="ECO:0000259" key="3">
    <source>
        <dbReference type="Pfam" id="PF03454"/>
    </source>
</evidence>
<dbReference type="UniPathway" id="UPA00344"/>
<dbReference type="InterPro" id="IPR005111">
    <property type="entry name" value="MoeA_C_domain_IV"/>
</dbReference>
<dbReference type="Gene3D" id="2.40.340.10">
    <property type="entry name" value="MoeA, C-terminal, domain IV"/>
    <property type="match status" value="1"/>
</dbReference>
<dbReference type="GO" id="GO:0005829">
    <property type="term" value="C:cytosol"/>
    <property type="evidence" value="ECO:0007669"/>
    <property type="project" value="TreeGrafter"/>
</dbReference>
<sequence length="307" mass="32970">MSETIKVAELATELLALAKPLAAFDMPLLDAHGATLALDVLSGEQVALKSGSRIRSTQIGLAASLGLDRLPTRPQPRVVIVSAGDDLVEPGSPLRDGEDEYETNSWLLTTAVKEAGAVGYRVHTIPENAAQLKDVIEDQLVRADLLVICGERHDESFSLIYSVLNELGKVREVLPLIEGSGKHSFGVVGPDQTPVVSLPGDPIFAYISAELFIRPMIRNMMGLYDIHRPVIKATLTSDVLSEVGKHSFIRGVLSGDNPERRLVTPIENQGDLIGLSDATGLIVIPENESGASAGAEVDVLVLERRFN</sequence>
<comment type="function">
    <text evidence="1">Catalyzes the insertion of molybdate into adenylated molybdopterin with the concomitant release of AMP.</text>
</comment>
<dbReference type="Gene3D" id="3.40.980.10">
    <property type="entry name" value="MoaB/Mog-like domain"/>
    <property type="match status" value="1"/>
</dbReference>
<dbReference type="EC" id="2.10.1.1" evidence="1"/>
<evidence type="ECO:0000256" key="1">
    <source>
        <dbReference type="RuleBase" id="RU365090"/>
    </source>
</evidence>
<comment type="cofactor">
    <cofactor evidence="1">
        <name>Mg(2+)</name>
        <dbReference type="ChEBI" id="CHEBI:18420"/>
    </cofactor>
</comment>
<dbReference type="Gene3D" id="3.90.105.10">
    <property type="entry name" value="Molybdopterin biosynthesis moea protein, domain 2"/>
    <property type="match status" value="1"/>
</dbReference>
<dbReference type="InterPro" id="IPR001453">
    <property type="entry name" value="MoaB/Mog_dom"/>
</dbReference>
<comment type="similarity">
    <text evidence="1">Belongs to the MoeA family.</text>
</comment>
<reference evidence="4 5" key="1">
    <citation type="submission" date="2015-10" db="EMBL/GenBank/DDBJ databases">
        <title>Metagenome-Assembled Genomes uncover a global brackish microbiome.</title>
        <authorList>
            <person name="Hugerth L.W."/>
            <person name="Larsson J."/>
            <person name="Alneberg J."/>
            <person name="Lindh M.V."/>
            <person name="Legrand C."/>
            <person name="Pinhassi J."/>
            <person name="Andersson A.F."/>
        </authorList>
    </citation>
    <scope>NUCLEOTIDE SEQUENCE [LARGE SCALE GENOMIC DNA]</scope>
    <source>
        <strain evidence="4">BACL2 MAG-121220-bin52</strain>
    </source>
</reference>
<keyword evidence="1" id="KW-0460">Magnesium</keyword>
<dbReference type="PANTHER" id="PTHR10192">
    <property type="entry name" value="MOLYBDOPTERIN BIOSYNTHESIS PROTEIN"/>
    <property type="match status" value="1"/>
</dbReference>
<comment type="catalytic activity">
    <reaction evidence="1">
        <text>adenylyl-molybdopterin + molybdate = Mo-molybdopterin + AMP + H(+)</text>
        <dbReference type="Rhea" id="RHEA:35047"/>
        <dbReference type="ChEBI" id="CHEBI:15378"/>
        <dbReference type="ChEBI" id="CHEBI:36264"/>
        <dbReference type="ChEBI" id="CHEBI:62727"/>
        <dbReference type="ChEBI" id="CHEBI:71302"/>
        <dbReference type="ChEBI" id="CHEBI:456215"/>
    </reaction>
</comment>
<keyword evidence="1" id="KW-0500">Molybdenum</keyword>
<keyword evidence="1" id="KW-0479">Metal-binding</keyword>
<dbReference type="InterPro" id="IPR036425">
    <property type="entry name" value="MoaB/Mog-like_dom_sf"/>
</dbReference>
<comment type="caution">
    <text evidence="4">The sequence shown here is derived from an EMBL/GenBank/DDBJ whole genome shotgun (WGS) entry which is preliminary data.</text>
</comment>
<dbReference type="SUPFAM" id="SSF63867">
    <property type="entry name" value="MoeA C-terminal domain-like"/>
    <property type="match status" value="1"/>
</dbReference>
<organism evidence="4 5">
    <name type="scientific">Actinobacteria bacterium BACL2 MAG-121220-bin52</name>
    <dbReference type="NCBI Taxonomy" id="1655573"/>
    <lineage>
        <taxon>Bacteria</taxon>
        <taxon>Bacillati</taxon>
        <taxon>Actinomycetota</taxon>
        <taxon>Actinomycetes</taxon>
        <taxon>Actinomycetes incertae sedis</taxon>
        <taxon>ac1 cluster</taxon>
    </lineage>
</organism>